<dbReference type="Proteomes" id="UP000707731">
    <property type="component" value="Unassembled WGS sequence"/>
</dbReference>
<dbReference type="SMART" id="SM00347">
    <property type="entry name" value="HTH_MARR"/>
    <property type="match status" value="1"/>
</dbReference>
<keyword evidence="4" id="KW-1185">Reference proteome</keyword>
<sequence length="171" mass="19159">MSEPPWLDELEMRAWLGFVRTRDTIAAAVGRDSVRDSDLTFVEYSVLAYLAQSEDNRLTFADLAAKLEWSQSRLSHQITRMSKRGLVERESIPTDARRTAARLTGFGERVLAAAAPAHVRSVRRHIIDVLDQEQLAALADIYDTLLAHHRKPPMPDQAPASGHTTRDTPTT</sequence>
<dbReference type="InterPro" id="IPR036388">
    <property type="entry name" value="WH-like_DNA-bd_sf"/>
</dbReference>
<dbReference type="InterPro" id="IPR000835">
    <property type="entry name" value="HTH_MarR-typ"/>
</dbReference>
<protein>
    <submittedName>
        <fullName evidence="3">Winged helix-turn-helix transcriptional regulator</fullName>
    </submittedName>
</protein>
<accession>A0ABS0D6I8</accession>
<dbReference type="InterPro" id="IPR039422">
    <property type="entry name" value="MarR/SlyA-like"/>
</dbReference>
<feature type="domain" description="HTH marR-type" evidence="2">
    <location>
        <begin position="1"/>
        <end position="147"/>
    </location>
</feature>
<dbReference type="EMBL" id="JADLQN010000001">
    <property type="protein sequence ID" value="MBF6354094.1"/>
    <property type="molecule type" value="Genomic_DNA"/>
</dbReference>
<gene>
    <name evidence="3" type="ORF">IU449_05925</name>
</gene>
<dbReference type="SUPFAM" id="SSF46785">
    <property type="entry name" value="Winged helix' DNA-binding domain"/>
    <property type="match status" value="1"/>
</dbReference>
<dbReference type="PROSITE" id="PS50995">
    <property type="entry name" value="HTH_MARR_2"/>
    <property type="match status" value="1"/>
</dbReference>
<evidence type="ECO:0000313" key="3">
    <source>
        <dbReference type="EMBL" id="MBF6354094.1"/>
    </source>
</evidence>
<reference evidence="3 4" key="1">
    <citation type="submission" date="2020-10" db="EMBL/GenBank/DDBJ databases">
        <title>Identification of Nocardia species via Next-generation sequencing and recognition of intraspecies genetic diversity.</title>
        <authorList>
            <person name="Li P."/>
            <person name="Li P."/>
            <person name="Lu B."/>
        </authorList>
    </citation>
    <scope>NUCLEOTIDE SEQUENCE [LARGE SCALE GENOMIC DNA]</scope>
    <source>
        <strain evidence="3 4">BJ06-0143</strain>
    </source>
</reference>
<feature type="region of interest" description="Disordered" evidence="1">
    <location>
        <begin position="149"/>
        <end position="171"/>
    </location>
</feature>
<evidence type="ECO:0000259" key="2">
    <source>
        <dbReference type="PROSITE" id="PS50995"/>
    </source>
</evidence>
<dbReference type="Pfam" id="PF12802">
    <property type="entry name" value="MarR_2"/>
    <property type="match status" value="1"/>
</dbReference>
<comment type="caution">
    <text evidence="3">The sequence shown here is derived from an EMBL/GenBank/DDBJ whole genome shotgun (WGS) entry which is preliminary data.</text>
</comment>
<proteinExistence type="predicted"/>
<dbReference type="InterPro" id="IPR036390">
    <property type="entry name" value="WH_DNA-bd_sf"/>
</dbReference>
<evidence type="ECO:0000313" key="4">
    <source>
        <dbReference type="Proteomes" id="UP000707731"/>
    </source>
</evidence>
<organism evidence="3 4">
    <name type="scientific">Nocardia higoensis</name>
    <dbReference type="NCBI Taxonomy" id="228599"/>
    <lineage>
        <taxon>Bacteria</taxon>
        <taxon>Bacillati</taxon>
        <taxon>Actinomycetota</taxon>
        <taxon>Actinomycetes</taxon>
        <taxon>Mycobacteriales</taxon>
        <taxon>Nocardiaceae</taxon>
        <taxon>Nocardia</taxon>
    </lineage>
</organism>
<evidence type="ECO:0000256" key="1">
    <source>
        <dbReference type="SAM" id="MobiDB-lite"/>
    </source>
</evidence>
<dbReference type="RefSeq" id="WP_195000910.1">
    <property type="nucleotide sequence ID" value="NZ_JADLQN010000001.1"/>
</dbReference>
<dbReference type="PANTHER" id="PTHR33164">
    <property type="entry name" value="TRANSCRIPTIONAL REGULATOR, MARR FAMILY"/>
    <property type="match status" value="1"/>
</dbReference>
<name>A0ABS0D6I8_9NOCA</name>
<dbReference type="Gene3D" id="1.10.10.10">
    <property type="entry name" value="Winged helix-like DNA-binding domain superfamily/Winged helix DNA-binding domain"/>
    <property type="match status" value="1"/>
</dbReference>
<dbReference type="PANTHER" id="PTHR33164:SF99">
    <property type="entry name" value="MARR FAMILY REGULATORY PROTEIN"/>
    <property type="match status" value="1"/>
</dbReference>